<protein>
    <recommendedName>
        <fullName evidence="1">M23ase beta-sheet core domain-containing protein</fullName>
    </recommendedName>
</protein>
<dbReference type="Proteomes" id="UP000178379">
    <property type="component" value="Unassembled WGS sequence"/>
</dbReference>
<comment type="caution">
    <text evidence="2">The sequence shown here is derived from an EMBL/GenBank/DDBJ whole genome shotgun (WGS) entry which is preliminary data.</text>
</comment>
<dbReference type="GO" id="GO:0004222">
    <property type="term" value="F:metalloendopeptidase activity"/>
    <property type="evidence" value="ECO:0007669"/>
    <property type="project" value="TreeGrafter"/>
</dbReference>
<dbReference type="STRING" id="1817756.A2140_07430"/>
<dbReference type="SUPFAM" id="SSF51261">
    <property type="entry name" value="Duplicated hybrid motif"/>
    <property type="match status" value="1"/>
</dbReference>
<dbReference type="Pfam" id="PF01551">
    <property type="entry name" value="Peptidase_M23"/>
    <property type="match status" value="1"/>
</dbReference>
<dbReference type="InterPro" id="IPR011055">
    <property type="entry name" value="Dup_hybrid_motif"/>
</dbReference>
<dbReference type="InterPro" id="IPR050570">
    <property type="entry name" value="Cell_wall_metabolism_enzyme"/>
</dbReference>
<feature type="domain" description="M23ase beta-sheet core" evidence="1">
    <location>
        <begin position="28"/>
        <end position="121"/>
    </location>
</feature>
<dbReference type="PANTHER" id="PTHR21666:SF270">
    <property type="entry name" value="MUREIN HYDROLASE ACTIVATOR ENVC"/>
    <property type="match status" value="1"/>
</dbReference>
<dbReference type="Gene3D" id="2.70.70.10">
    <property type="entry name" value="Glucose Permease (Domain IIA)"/>
    <property type="match status" value="1"/>
</dbReference>
<reference evidence="2 3" key="1">
    <citation type="journal article" date="2016" name="Nat. Commun.">
        <title>Thousands of microbial genomes shed light on interconnected biogeochemical processes in an aquifer system.</title>
        <authorList>
            <person name="Anantharaman K."/>
            <person name="Brown C.T."/>
            <person name="Hug L.A."/>
            <person name="Sharon I."/>
            <person name="Castelle C.J."/>
            <person name="Probst A.J."/>
            <person name="Thomas B.C."/>
            <person name="Singh A."/>
            <person name="Wilkins M.J."/>
            <person name="Karaoz U."/>
            <person name="Brodie E.L."/>
            <person name="Williams K.H."/>
            <person name="Hubbard S.S."/>
            <person name="Banfield J.F."/>
        </authorList>
    </citation>
    <scope>NUCLEOTIDE SEQUENCE [LARGE SCALE GENOMIC DNA]</scope>
</reference>
<sequence>MQGRLPLPASGRLLARFNEPRQIGNLRWKGIFLAGREGQPVQAVFGGRVVYAEWLRGFGLLLILDHGDGYMTLYGHNQSLAKSVGDWVEGGETIATVGTTGDPLRPGVYFEVRHHGAPADPLRWCVARAP</sequence>
<evidence type="ECO:0000313" key="2">
    <source>
        <dbReference type="EMBL" id="OGI38286.1"/>
    </source>
</evidence>
<accession>A0A1F6SZY7</accession>
<dbReference type="FunFam" id="2.70.70.10:FF:000003">
    <property type="entry name" value="Murein hydrolase activator EnvC"/>
    <property type="match status" value="1"/>
</dbReference>
<dbReference type="PANTHER" id="PTHR21666">
    <property type="entry name" value="PEPTIDASE-RELATED"/>
    <property type="match status" value="1"/>
</dbReference>
<name>A0A1F6SZY7_9PROT</name>
<dbReference type="EMBL" id="MFSQ01000125">
    <property type="protein sequence ID" value="OGI38286.1"/>
    <property type="molecule type" value="Genomic_DNA"/>
</dbReference>
<dbReference type="CDD" id="cd12797">
    <property type="entry name" value="M23_peptidase"/>
    <property type="match status" value="1"/>
</dbReference>
<proteinExistence type="predicted"/>
<evidence type="ECO:0000259" key="1">
    <source>
        <dbReference type="Pfam" id="PF01551"/>
    </source>
</evidence>
<dbReference type="AlphaFoldDB" id="A0A1F6SZY7"/>
<evidence type="ECO:0000313" key="3">
    <source>
        <dbReference type="Proteomes" id="UP000178379"/>
    </source>
</evidence>
<organism evidence="2 3">
    <name type="scientific">Candidatus Muproteobacteria bacterium RBG_16_62_13</name>
    <dbReference type="NCBI Taxonomy" id="1817756"/>
    <lineage>
        <taxon>Bacteria</taxon>
        <taxon>Pseudomonadati</taxon>
        <taxon>Pseudomonadota</taxon>
        <taxon>Candidatus Muproteobacteria</taxon>
    </lineage>
</organism>
<gene>
    <name evidence="2" type="ORF">A2140_07430</name>
</gene>
<dbReference type="InterPro" id="IPR016047">
    <property type="entry name" value="M23ase_b-sheet_dom"/>
</dbReference>